<accession>A0A9W7F9W2</accession>
<sequence length="94" mass="11038">MGEDFFSCKNCEEMLVIPYFFNPLHPLQMFKNLIFSSYINGLLNYQDEYNLESFGDIMYEEAIEKCDDDGLKNEARKFKEKKNEGSSSQPLELD</sequence>
<reference evidence="2" key="1">
    <citation type="journal article" date="2023" name="Commun. Biol.">
        <title>Genome analysis of Parmales, the sister group of diatoms, reveals the evolutionary specialization of diatoms from phago-mixotrophs to photoautotrophs.</title>
        <authorList>
            <person name="Ban H."/>
            <person name="Sato S."/>
            <person name="Yoshikawa S."/>
            <person name="Yamada K."/>
            <person name="Nakamura Y."/>
            <person name="Ichinomiya M."/>
            <person name="Sato N."/>
            <person name="Blanc-Mathieu R."/>
            <person name="Endo H."/>
            <person name="Kuwata A."/>
            <person name="Ogata H."/>
        </authorList>
    </citation>
    <scope>NUCLEOTIDE SEQUENCE [LARGE SCALE GENOMIC DNA]</scope>
    <source>
        <strain evidence="2">NIES 3700</strain>
    </source>
</reference>
<gene>
    <name evidence="1" type="ORF">TrLO_g4071</name>
</gene>
<name>A0A9W7F9W2_9STRA</name>
<dbReference type="Proteomes" id="UP001165122">
    <property type="component" value="Unassembled WGS sequence"/>
</dbReference>
<dbReference type="EMBL" id="BRXW01000101">
    <property type="protein sequence ID" value="GMI06533.1"/>
    <property type="molecule type" value="Genomic_DNA"/>
</dbReference>
<organism evidence="1 2">
    <name type="scientific">Triparma laevis f. longispina</name>
    <dbReference type="NCBI Taxonomy" id="1714387"/>
    <lineage>
        <taxon>Eukaryota</taxon>
        <taxon>Sar</taxon>
        <taxon>Stramenopiles</taxon>
        <taxon>Ochrophyta</taxon>
        <taxon>Bolidophyceae</taxon>
        <taxon>Parmales</taxon>
        <taxon>Triparmaceae</taxon>
        <taxon>Triparma</taxon>
    </lineage>
</organism>
<comment type="caution">
    <text evidence="1">The sequence shown here is derived from an EMBL/GenBank/DDBJ whole genome shotgun (WGS) entry which is preliminary data.</text>
</comment>
<evidence type="ECO:0000313" key="2">
    <source>
        <dbReference type="Proteomes" id="UP001165122"/>
    </source>
</evidence>
<keyword evidence="2" id="KW-1185">Reference proteome</keyword>
<protein>
    <submittedName>
        <fullName evidence="1">Uncharacterized protein</fullName>
    </submittedName>
</protein>
<proteinExistence type="predicted"/>
<evidence type="ECO:0000313" key="1">
    <source>
        <dbReference type="EMBL" id="GMI06533.1"/>
    </source>
</evidence>
<dbReference type="AlphaFoldDB" id="A0A9W7F9W2"/>